<keyword evidence="2" id="KW-0378">Hydrolase</keyword>
<dbReference type="Proteomes" id="UP000321793">
    <property type="component" value="Unassembled WGS sequence"/>
</dbReference>
<dbReference type="Pfam" id="PF01451">
    <property type="entry name" value="LMWPc"/>
    <property type="match status" value="1"/>
</dbReference>
<feature type="active site" evidence="4">
    <location>
        <position position="27"/>
    </location>
</feature>
<reference evidence="6 7" key="1">
    <citation type="submission" date="2019-07" db="EMBL/GenBank/DDBJ databases">
        <title>Whole genome shotgun sequence of Knoellia locipacati NBRC 109775.</title>
        <authorList>
            <person name="Hosoyama A."/>
            <person name="Uohara A."/>
            <person name="Ohji S."/>
            <person name="Ichikawa N."/>
        </authorList>
    </citation>
    <scope>NUCLEOTIDE SEQUENCE [LARGE SCALE GENOMIC DNA]</scope>
    <source>
        <strain evidence="6 7">NBRC 109775</strain>
    </source>
</reference>
<organism evidence="6 7">
    <name type="scientific">Knoellia locipacati</name>
    <dbReference type="NCBI Taxonomy" id="882824"/>
    <lineage>
        <taxon>Bacteria</taxon>
        <taxon>Bacillati</taxon>
        <taxon>Actinomycetota</taxon>
        <taxon>Actinomycetes</taxon>
        <taxon>Micrococcales</taxon>
        <taxon>Intrasporangiaceae</taxon>
        <taxon>Knoellia</taxon>
    </lineage>
</organism>
<dbReference type="InterPro" id="IPR017867">
    <property type="entry name" value="Tyr_phospatase_low_mol_wt"/>
</dbReference>
<evidence type="ECO:0000259" key="5">
    <source>
        <dbReference type="SMART" id="SM00226"/>
    </source>
</evidence>
<dbReference type="InterPro" id="IPR050438">
    <property type="entry name" value="LMW_PTPase"/>
</dbReference>
<keyword evidence="3" id="KW-0904">Protein phosphatase</keyword>
<keyword evidence="7" id="KW-1185">Reference proteome</keyword>
<feature type="domain" description="Phosphotyrosine protein phosphatase I" evidence="5">
    <location>
        <begin position="15"/>
        <end position="194"/>
    </location>
</feature>
<dbReference type="InterPro" id="IPR023485">
    <property type="entry name" value="Ptyr_pPase"/>
</dbReference>
<evidence type="ECO:0000256" key="2">
    <source>
        <dbReference type="ARBA" id="ARBA00022801"/>
    </source>
</evidence>
<dbReference type="PRINTS" id="PR00719">
    <property type="entry name" value="LMWPTPASE"/>
</dbReference>
<gene>
    <name evidence="6" type="ORF">KLO01_04420</name>
</gene>
<evidence type="ECO:0000256" key="4">
    <source>
        <dbReference type="PIRSR" id="PIRSR617867-1"/>
    </source>
</evidence>
<comment type="similarity">
    <text evidence="1">Belongs to the low molecular weight phosphotyrosine protein phosphatase family.</text>
</comment>
<evidence type="ECO:0000256" key="3">
    <source>
        <dbReference type="ARBA" id="ARBA00022912"/>
    </source>
</evidence>
<dbReference type="SMART" id="SM00226">
    <property type="entry name" value="LMWPc"/>
    <property type="match status" value="1"/>
</dbReference>
<dbReference type="GO" id="GO:0004725">
    <property type="term" value="F:protein tyrosine phosphatase activity"/>
    <property type="evidence" value="ECO:0007669"/>
    <property type="project" value="InterPro"/>
</dbReference>
<dbReference type="SUPFAM" id="SSF52788">
    <property type="entry name" value="Phosphotyrosine protein phosphatases I"/>
    <property type="match status" value="1"/>
</dbReference>
<sequence length="197" mass="20570">MRGMSAVSGPDVTNGRILVVCTGNICRSPYIERVLARELSGTGIAVSSAGTGALVGSPVDPESAQRLVAVGANAEGFAARQITREIVAASDLIIGATREHLSEVVPLHPRALRYSFALHDLGDLLADVTPQEIAAAPGHNRVAKVAAAAIGRRGIVNPRLPEQSGIVDPYRQSPEVFDQMVTEISASLPAVVAALRH</sequence>
<name>A0A512SWW8_9MICO</name>
<dbReference type="InterPro" id="IPR036196">
    <property type="entry name" value="Ptyr_pPase_sf"/>
</dbReference>
<dbReference type="EMBL" id="BKBA01000003">
    <property type="protein sequence ID" value="GEQ12395.1"/>
    <property type="molecule type" value="Genomic_DNA"/>
</dbReference>
<accession>A0A512SWW8</accession>
<proteinExistence type="inferred from homology"/>
<comment type="caution">
    <text evidence="6">The sequence shown here is derived from an EMBL/GenBank/DDBJ whole genome shotgun (WGS) entry which is preliminary data.</text>
</comment>
<dbReference type="PANTHER" id="PTHR11717:SF31">
    <property type="entry name" value="LOW MOLECULAR WEIGHT PROTEIN-TYROSINE-PHOSPHATASE ETP-RELATED"/>
    <property type="match status" value="1"/>
</dbReference>
<dbReference type="Gene3D" id="3.40.50.2300">
    <property type="match status" value="1"/>
</dbReference>
<feature type="active site" description="Nucleophile" evidence="4">
    <location>
        <position position="21"/>
    </location>
</feature>
<dbReference type="PANTHER" id="PTHR11717">
    <property type="entry name" value="LOW MOLECULAR WEIGHT PROTEIN TYROSINE PHOSPHATASE"/>
    <property type="match status" value="1"/>
</dbReference>
<evidence type="ECO:0000313" key="6">
    <source>
        <dbReference type="EMBL" id="GEQ12395.1"/>
    </source>
</evidence>
<evidence type="ECO:0000313" key="7">
    <source>
        <dbReference type="Proteomes" id="UP000321793"/>
    </source>
</evidence>
<protein>
    <submittedName>
        <fullName evidence="6">Protein-tyrosine-phosphatase</fullName>
    </submittedName>
</protein>
<dbReference type="AlphaFoldDB" id="A0A512SWW8"/>
<evidence type="ECO:0000256" key="1">
    <source>
        <dbReference type="ARBA" id="ARBA00011063"/>
    </source>
</evidence>